<proteinExistence type="predicted"/>
<dbReference type="InterPro" id="IPR025638">
    <property type="entry name" value="DUF4336"/>
</dbReference>
<dbReference type="Pfam" id="PF14234">
    <property type="entry name" value="DUF4336"/>
    <property type="match status" value="1"/>
</dbReference>
<evidence type="ECO:0000313" key="2">
    <source>
        <dbReference type="Proteomes" id="UP001501727"/>
    </source>
</evidence>
<comment type="caution">
    <text evidence="1">The sequence shown here is derived from an EMBL/GenBank/DDBJ whole genome shotgun (WGS) entry which is preliminary data.</text>
</comment>
<evidence type="ECO:0000313" key="1">
    <source>
        <dbReference type="EMBL" id="GAA3921043.1"/>
    </source>
</evidence>
<dbReference type="EMBL" id="BAAAZU010000006">
    <property type="protein sequence ID" value="GAA3921043.1"/>
    <property type="molecule type" value="Genomic_DNA"/>
</dbReference>
<reference evidence="2" key="1">
    <citation type="journal article" date="2019" name="Int. J. Syst. Evol. Microbiol.">
        <title>The Global Catalogue of Microorganisms (GCM) 10K type strain sequencing project: providing services to taxonomists for standard genome sequencing and annotation.</title>
        <authorList>
            <consortium name="The Broad Institute Genomics Platform"/>
            <consortium name="The Broad Institute Genome Sequencing Center for Infectious Disease"/>
            <person name="Wu L."/>
            <person name="Ma J."/>
        </authorList>
    </citation>
    <scope>NUCLEOTIDE SEQUENCE [LARGE SCALE GENOMIC DNA]</scope>
    <source>
        <strain evidence="2">JCM 16916</strain>
    </source>
</reference>
<protein>
    <submittedName>
        <fullName evidence="1">DUF4336 domain-containing protein</fullName>
    </submittedName>
</protein>
<sequence>MAPSPTRDVPMPHKPAACYPPLNTPKPIAADAWIVDGPIIRFGMPWPKLPFPTRMTLLRLGDGNLFVHSPTPLTDGLREEIAALGTPRWIIGPNRIHYWWIPEWKTAFPDAGVWLAPRIREQAGARIDFEAHALDSESGYPWDGAISTLPVAGDFMTEVEFFHHPSRTLVLTDFIENFEAGKLGSWWMRWLTRLGGVQDPHGSMPRDMRRTFARQRPQLKAAVERMLAWEPDRIVLAHGRWYERDGAAELRRAFGWLLV</sequence>
<dbReference type="RefSeq" id="WP_344759199.1">
    <property type="nucleotide sequence ID" value="NZ_BAAAZU010000006.1"/>
</dbReference>
<accession>A0ABP7MDR5</accession>
<dbReference type="PANTHER" id="PTHR33835">
    <property type="entry name" value="YALI0C07656P"/>
    <property type="match status" value="1"/>
</dbReference>
<keyword evidence="2" id="KW-1185">Reference proteome</keyword>
<gene>
    <name evidence="1" type="ORF">GCM10022229_13390</name>
</gene>
<dbReference type="PANTHER" id="PTHR33835:SF1">
    <property type="entry name" value="METALLO-BETA-LACTAMASE DOMAIN-CONTAINING PROTEIN"/>
    <property type="match status" value="1"/>
</dbReference>
<dbReference type="InterPro" id="IPR036866">
    <property type="entry name" value="RibonucZ/Hydroxyglut_hydro"/>
</dbReference>
<dbReference type="SUPFAM" id="SSF56281">
    <property type="entry name" value="Metallo-hydrolase/oxidoreductase"/>
    <property type="match status" value="1"/>
</dbReference>
<dbReference type="Proteomes" id="UP001501727">
    <property type="component" value="Unassembled WGS sequence"/>
</dbReference>
<name>A0ABP7MDR5_9GAMM</name>
<organism evidence="1 2">
    <name type="scientific">Luteimonas lutimaris</name>
    <dbReference type="NCBI Taxonomy" id="698645"/>
    <lineage>
        <taxon>Bacteria</taxon>
        <taxon>Pseudomonadati</taxon>
        <taxon>Pseudomonadota</taxon>
        <taxon>Gammaproteobacteria</taxon>
        <taxon>Lysobacterales</taxon>
        <taxon>Lysobacteraceae</taxon>
        <taxon>Luteimonas</taxon>
    </lineage>
</organism>